<keyword evidence="3" id="KW-1185">Reference proteome</keyword>
<accession>A0AAJ0B808</accession>
<dbReference type="Pfam" id="PF06985">
    <property type="entry name" value="HET"/>
    <property type="match status" value="1"/>
</dbReference>
<evidence type="ECO:0000313" key="3">
    <source>
        <dbReference type="Proteomes" id="UP001239445"/>
    </source>
</evidence>
<dbReference type="Pfam" id="PF26639">
    <property type="entry name" value="Het-6_barrel"/>
    <property type="match status" value="1"/>
</dbReference>
<proteinExistence type="predicted"/>
<comment type="caution">
    <text evidence="2">The sequence shown here is derived from an EMBL/GenBank/DDBJ whole genome shotgun (WGS) entry which is preliminary data.</text>
</comment>
<evidence type="ECO:0000313" key="2">
    <source>
        <dbReference type="EMBL" id="KAK1753212.1"/>
    </source>
</evidence>
<name>A0AAJ0B808_9PEZI</name>
<dbReference type="EMBL" id="MU839838">
    <property type="protein sequence ID" value="KAK1753212.1"/>
    <property type="molecule type" value="Genomic_DNA"/>
</dbReference>
<sequence length="671" mass="75453">MERFNYDLAPLDDASTQIRLISLSPSPSWSAPLQCRITTASLHPPSQPFKALSYVWTTRNLPRDTTYPLQILTQTDSPSPTHHLPITISLEAALRSLRHPSSITVLWIDQISINQSSIPEKTLQVSLMGKIYASATQVLVWLGHAADGSDLIMDFFAETGAEARAWGMEGYYTRERSSLLTGMVHNISSSPAEDETTTTLELQKILIRAAERSAPLLRAGFFRSWFRRAWFSRVWVVQEFALCADTVFVCGTKEVDVDLVKMAVQVLQFASASFRRDEFACLRPPGVTLVRHQEVNDEPSARLFSVRARRQNYVLKKPGSEGDKLHVLLRKLFVGRDTEATEHRDRVFGLLGLAVDAEELGVRVDYTPGAEATARVLTDVARAMILKGGRVDVLCYAQFPKLSERQVGVLPSWVPDWRSGLSPSYYTITETVDPHLYAASGEGSVVEGVDPPDGKKGDVLGLRGYVVDTIEQLVEDAWTNMLWDHVRYLRYFTQFEALYQASLEKTHPIHSRERKEESRWRVPIGDVYWSAALGSRRATTEAAIEHTRCVDNVNEFHAVMLLEGEELERRESAWQERYHARLIGADYRESMTIMKGKRPFSTKEGYLGMGPAEAEVGDAVVIFCGGRVPFVLRPRDGGCENMFAFVGEAYCDGVMDGEMLERGKKQPFFLQ</sequence>
<dbReference type="InterPro" id="IPR010730">
    <property type="entry name" value="HET"/>
</dbReference>
<dbReference type="Proteomes" id="UP001239445">
    <property type="component" value="Unassembled WGS sequence"/>
</dbReference>
<organism evidence="2 3">
    <name type="scientific">Echria macrotheca</name>
    <dbReference type="NCBI Taxonomy" id="438768"/>
    <lineage>
        <taxon>Eukaryota</taxon>
        <taxon>Fungi</taxon>
        <taxon>Dikarya</taxon>
        <taxon>Ascomycota</taxon>
        <taxon>Pezizomycotina</taxon>
        <taxon>Sordariomycetes</taxon>
        <taxon>Sordariomycetidae</taxon>
        <taxon>Sordariales</taxon>
        <taxon>Schizotheciaceae</taxon>
        <taxon>Echria</taxon>
    </lineage>
</organism>
<dbReference type="PANTHER" id="PTHR24148">
    <property type="entry name" value="ANKYRIN REPEAT DOMAIN-CONTAINING PROTEIN 39 HOMOLOG-RELATED"/>
    <property type="match status" value="1"/>
</dbReference>
<dbReference type="PANTHER" id="PTHR24148:SF73">
    <property type="entry name" value="HET DOMAIN PROTEIN (AFU_ORTHOLOGUE AFUA_8G01020)"/>
    <property type="match status" value="1"/>
</dbReference>
<protein>
    <submittedName>
        <fullName evidence="2">HET-6OR heterokaryon incompatibility protein (Het-6OR allele)</fullName>
    </submittedName>
</protein>
<evidence type="ECO:0000259" key="1">
    <source>
        <dbReference type="Pfam" id="PF06985"/>
    </source>
</evidence>
<gene>
    <name evidence="2" type="ORF">QBC47DRAFT_431604</name>
</gene>
<feature type="domain" description="Heterokaryon incompatibility" evidence="1">
    <location>
        <begin position="49"/>
        <end position="239"/>
    </location>
</feature>
<dbReference type="InterPro" id="IPR052895">
    <property type="entry name" value="HetReg/Transcr_Mod"/>
</dbReference>
<dbReference type="AlphaFoldDB" id="A0AAJ0B808"/>
<reference evidence="2" key="1">
    <citation type="submission" date="2023-06" db="EMBL/GenBank/DDBJ databases">
        <title>Genome-scale phylogeny and comparative genomics of the fungal order Sordariales.</title>
        <authorList>
            <consortium name="Lawrence Berkeley National Laboratory"/>
            <person name="Hensen N."/>
            <person name="Bonometti L."/>
            <person name="Westerberg I."/>
            <person name="Brannstrom I.O."/>
            <person name="Guillou S."/>
            <person name="Cros-Aarteil S."/>
            <person name="Calhoun S."/>
            <person name="Haridas S."/>
            <person name="Kuo A."/>
            <person name="Mondo S."/>
            <person name="Pangilinan J."/>
            <person name="Riley R."/>
            <person name="Labutti K."/>
            <person name="Andreopoulos B."/>
            <person name="Lipzen A."/>
            <person name="Chen C."/>
            <person name="Yanf M."/>
            <person name="Daum C."/>
            <person name="Ng V."/>
            <person name="Clum A."/>
            <person name="Steindorff A."/>
            <person name="Ohm R."/>
            <person name="Martin F."/>
            <person name="Silar P."/>
            <person name="Natvig D."/>
            <person name="Lalanne C."/>
            <person name="Gautier V."/>
            <person name="Ament-Velasquez S.L."/>
            <person name="Kruys A."/>
            <person name="Hutchinson M.I."/>
            <person name="Powell A.J."/>
            <person name="Barry K."/>
            <person name="Miller A.N."/>
            <person name="Grigoriev I.V."/>
            <person name="Debuchy R."/>
            <person name="Gladieux P."/>
            <person name="Thoren M.H."/>
            <person name="Johannesson H."/>
        </authorList>
    </citation>
    <scope>NUCLEOTIDE SEQUENCE</scope>
    <source>
        <strain evidence="2">PSN4</strain>
    </source>
</reference>